<feature type="compositionally biased region" description="Polar residues" evidence="1">
    <location>
        <begin position="35"/>
        <end position="45"/>
    </location>
</feature>
<gene>
    <name evidence="2" type="ORF">TraAM80_05501</name>
</gene>
<dbReference type="Proteomes" id="UP000283634">
    <property type="component" value="Unassembled WGS sequence"/>
</dbReference>
<evidence type="ECO:0000313" key="2">
    <source>
        <dbReference type="EMBL" id="RNF04234.1"/>
    </source>
</evidence>
<sequence length="102" mass="11187">MELAERPSHDCSQHRPSAAWRLSAPPLSPSRSGPVNNSKGINTTPLYVPRSVRMTSSPHALTCVTEMQTGSNDEVCAQWDEAVQEVISGLEMRIERAENSIP</sequence>
<dbReference type="RefSeq" id="XP_029237984.1">
    <property type="nucleotide sequence ID" value="XM_029382378.1"/>
</dbReference>
<protein>
    <submittedName>
        <fullName evidence="2">Uncharacterized protein</fullName>
    </submittedName>
</protein>
<dbReference type="VEuPathDB" id="TriTrypDB:TRSC58_04613"/>
<keyword evidence="3" id="KW-1185">Reference proteome</keyword>
<reference evidence="2 3" key="1">
    <citation type="journal article" date="2018" name="BMC Genomics">
        <title>Genomic comparison of Trypanosoma conorhini and Trypanosoma rangeli to Trypanosoma cruzi strains of high and low virulence.</title>
        <authorList>
            <person name="Bradwell K.R."/>
            <person name="Koparde V.N."/>
            <person name="Matveyev A.V."/>
            <person name="Serrano M.G."/>
            <person name="Alves J.M."/>
            <person name="Parikh H."/>
            <person name="Huang B."/>
            <person name="Lee V."/>
            <person name="Espinosa-Alvarez O."/>
            <person name="Ortiz P.A."/>
            <person name="Costa-Martins A.G."/>
            <person name="Teixeira M.M."/>
            <person name="Buck G.A."/>
        </authorList>
    </citation>
    <scope>NUCLEOTIDE SEQUENCE [LARGE SCALE GENOMIC DNA]</scope>
    <source>
        <strain evidence="2 3">AM80</strain>
    </source>
</reference>
<feature type="compositionally biased region" description="Low complexity" evidence="1">
    <location>
        <begin position="15"/>
        <end position="34"/>
    </location>
</feature>
<proteinExistence type="predicted"/>
<dbReference type="EMBL" id="MKGL01000169">
    <property type="protein sequence ID" value="RNF04234.1"/>
    <property type="molecule type" value="Genomic_DNA"/>
</dbReference>
<evidence type="ECO:0000256" key="1">
    <source>
        <dbReference type="SAM" id="MobiDB-lite"/>
    </source>
</evidence>
<dbReference type="GeneID" id="40329434"/>
<name>A0A422NFI1_TRYRA</name>
<dbReference type="AlphaFoldDB" id="A0A422NFI1"/>
<accession>A0A422NFI1</accession>
<feature type="region of interest" description="Disordered" evidence="1">
    <location>
        <begin position="1"/>
        <end position="45"/>
    </location>
</feature>
<comment type="caution">
    <text evidence="2">The sequence shown here is derived from an EMBL/GenBank/DDBJ whole genome shotgun (WGS) entry which is preliminary data.</text>
</comment>
<feature type="compositionally biased region" description="Basic and acidic residues" evidence="1">
    <location>
        <begin position="1"/>
        <end position="13"/>
    </location>
</feature>
<evidence type="ECO:0000313" key="3">
    <source>
        <dbReference type="Proteomes" id="UP000283634"/>
    </source>
</evidence>
<organism evidence="2 3">
    <name type="scientific">Trypanosoma rangeli</name>
    <dbReference type="NCBI Taxonomy" id="5698"/>
    <lineage>
        <taxon>Eukaryota</taxon>
        <taxon>Discoba</taxon>
        <taxon>Euglenozoa</taxon>
        <taxon>Kinetoplastea</taxon>
        <taxon>Metakinetoplastina</taxon>
        <taxon>Trypanosomatida</taxon>
        <taxon>Trypanosomatidae</taxon>
        <taxon>Trypanosoma</taxon>
        <taxon>Herpetosoma</taxon>
    </lineage>
</organism>